<proteinExistence type="predicted"/>
<dbReference type="AlphaFoldDB" id="A0A9D4DGE4"/>
<sequence>LGWGMDIITPFPKFLNKLSEFYLLTSNAIQTVENIRHNVRNQLMQERKDTPGTEESEFPPKVDVCYGANIDFPPLDITFFRLTLSYLLRGLRQRCGVISLSISYLRGLE</sequence>
<dbReference type="EMBL" id="JAIWYP010000010">
    <property type="protein sequence ID" value="KAH3747109.1"/>
    <property type="molecule type" value="Genomic_DNA"/>
</dbReference>
<keyword evidence="2" id="KW-1185">Reference proteome</keyword>
<name>A0A9D4DGE4_DREPO</name>
<protein>
    <submittedName>
        <fullName evidence="1">Uncharacterized protein</fullName>
    </submittedName>
</protein>
<feature type="non-terminal residue" evidence="1">
    <location>
        <position position="1"/>
    </location>
</feature>
<comment type="caution">
    <text evidence="1">The sequence shown here is derived from an EMBL/GenBank/DDBJ whole genome shotgun (WGS) entry which is preliminary data.</text>
</comment>
<gene>
    <name evidence="1" type="ORF">DPMN_181531</name>
</gene>
<evidence type="ECO:0000313" key="1">
    <source>
        <dbReference type="EMBL" id="KAH3747109.1"/>
    </source>
</evidence>
<dbReference type="Proteomes" id="UP000828390">
    <property type="component" value="Unassembled WGS sequence"/>
</dbReference>
<reference evidence="1" key="2">
    <citation type="submission" date="2020-11" db="EMBL/GenBank/DDBJ databases">
        <authorList>
            <person name="McCartney M.A."/>
            <person name="Auch B."/>
            <person name="Kono T."/>
            <person name="Mallez S."/>
            <person name="Becker A."/>
            <person name="Gohl D.M."/>
            <person name="Silverstein K.A.T."/>
            <person name="Koren S."/>
            <person name="Bechman K.B."/>
            <person name="Herman A."/>
            <person name="Abrahante J.E."/>
            <person name="Garbe J."/>
        </authorList>
    </citation>
    <scope>NUCLEOTIDE SEQUENCE</scope>
    <source>
        <strain evidence="1">Duluth1</strain>
        <tissue evidence="1">Whole animal</tissue>
    </source>
</reference>
<organism evidence="1 2">
    <name type="scientific">Dreissena polymorpha</name>
    <name type="common">Zebra mussel</name>
    <name type="synonym">Mytilus polymorpha</name>
    <dbReference type="NCBI Taxonomy" id="45954"/>
    <lineage>
        <taxon>Eukaryota</taxon>
        <taxon>Metazoa</taxon>
        <taxon>Spiralia</taxon>
        <taxon>Lophotrochozoa</taxon>
        <taxon>Mollusca</taxon>
        <taxon>Bivalvia</taxon>
        <taxon>Autobranchia</taxon>
        <taxon>Heteroconchia</taxon>
        <taxon>Euheterodonta</taxon>
        <taxon>Imparidentia</taxon>
        <taxon>Neoheterodontei</taxon>
        <taxon>Myida</taxon>
        <taxon>Dreissenoidea</taxon>
        <taxon>Dreissenidae</taxon>
        <taxon>Dreissena</taxon>
    </lineage>
</organism>
<reference evidence="1" key="1">
    <citation type="journal article" date="2019" name="bioRxiv">
        <title>The Genome of the Zebra Mussel, Dreissena polymorpha: A Resource for Invasive Species Research.</title>
        <authorList>
            <person name="McCartney M.A."/>
            <person name="Auch B."/>
            <person name="Kono T."/>
            <person name="Mallez S."/>
            <person name="Zhang Y."/>
            <person name="Obille A."/>
            <person name="Becker A."/>
            <person name="Abrahante J.E."/>
            <person name="Garbe J."/>
            <person name="Badalamenti J.P."/>
            <person name="Herman A."/>
            <person name="Mangelson H."/>
            <person name="Liachko I."/>
            <person name="Sullivan S."/>
            <person name="Sone E.D."/>
            <person name="Koren S."/>
            <person name="Silverstein K.A.T."/>
            <person name="Beckman K.B."/>
            <person name="Gohl D.M."/>
        </authorList>
    </citation>
    <scope>NUCLEOTIDE SEQUENCE</scope>
    <source>
        <strain evidence="1">Duluth1</strain>
        <tissue evidence="1">Whole animal</tissue>
    </source>
</reference>
<evidence type="ECO:0000313" key="2">
    <source>
        <dbReference type="Proteomes" id="UP000828390"/>
    </source>
</evidence>
<accession>A0A9D4DGE4</accession>